<accession>A0A024TK04</accession>
<dbReference type="AlphaFoldDB" id="A0A024TK04"/>
<evidence type="ECO:0008006" key="2">
    <source>
        <dbReference type="Google" id="ProtNLM"/>
    </source>
</evidence>
<protein>
    <recommendedName>
        <fullName evidence="2">DDE Tnp4 domain-containing protein</fullName>
    </recommendedName>
</protein>
<dbReference type="GeneID" id="20089508"/>
<dbReference type="EMBL" id="KI913990">
    <property type="protein sequence ID" value="ETV93692.1"/>
    <property type="molecule type" value="Genomic_DNA"/>
</dbReference>
<dbReference type="STRING" id="157072.A0A024TK04"/>
<dbReference type="RefSeq" id="XP_008877733.1">
    <property type="nucleotide sequence ID" value="XM_008879511.1"/>
</dbReference>
<reference evidence="1" key="1">
    <citation type="submission" date="2013-12" db="EMBL/GenBank/DDBJ databases">
        <title>The Genome Sequence of Aphanomyces invadans NJM9701.</title>
        <authorList>
            <consortium name="The Broad Institute Genomics Platform"/>
            <person name="Russ C."/>
            <person name="Tyler B."/>
            <person name="van West P."/>
            <person name="Dieguez-Uribeondo J."/>
            <person name="Young S.K."/>
            <person name="Zeng Q."/>
            <person name="Gargeya S."/>
            <person name="Fitzgerald M."/>
            <person name="Abouelleil A."/>
            <person name="Alvarado L."/>
            <person name="Chapman S.B."/>
            <person name="Gainer-Dewar J."/>
            <person name="Goldberg J."/>
            <person name="Griggs A."/>
            <person name="Gujja S."/>
            <person name="Hansen M."/>
            <person name="Howarth C."/>
            <person name="Imamovic A."/>
            <person name="Ireland A."/>
            <person name="Larimer J."/>
            <person name="McCowan C."/>
            <person name="Murphy C."/>
            <person name="Pearson M."/>
            <person name="Poon T.W."/>
            <person name="Priest M."/>
            <person name="Roberts A."/>
            <person name="Saif S."/>
            <person name="Shea T."/>
            <person name="Sykes S."/>
            <person name="Wortman J."/>
            <person name="Nusbaum C."/>
            <person name="Birren B."/>
        </authorList>
    </citation>
    <scope>NUCLEOTIDE SEQUENCE [LARGE SCALE GENOMIC DNA]</scope>
    <source>
        <strain evidence="1">NJM9701</strain>
    </source>
</reference>
<proteinExistence type="predicted"/>
<name>A0A024TK04_9STRA</name>
<dbReference type="eggNOG" id="ENOG502SUD8">
    <property type="taxonomic scope" value="Eukaryota"/>
</dbReference>
<dbReference type="OrthoDB" id="116425at2759"/>
<organism evidence="1">
    <name type="scientific">Aphanomyces invadans</name>
    <dbReference type="NCBI Taxonomy" id="157072"/>
    <lineage>
        <taxon>Eukaryota</taxon>
        <taxon>Sar</taxon>
        <taxon>Stramenopiles</taxon>
        <taxon>Oomycota</taxon>
        <taxon>Saprolegniomycetes</taxon>
        <taxon>Saprolegniales</taxon>
        <taxon>Verrucalvaceae</taxon>
        <taxon>Aphanomyces</taxon>
    </lineage>
</organism>
<evidence type="ECO:0000313" key="1">
    <source>
        <dbReference type="EMBL" id="ETV93692.1"/>
    </source>
</evidence>
<sequence length="164" mass="18474">MKPSVLGTWNVGKGRKCPYSGKDMLFMLLTVVKSGGTWEFLAALFGLQASSFENMVTRFLLKIHDQVYETFFQDEAKLRTMSNLVATGKTFQSFPAALYPADATIQQSNMPMGNYNESMYNLYGKKVEVSVSSVHDKTLFYQCNGFHGLPERQGRSKETLKQTP</sequence>
<gene>
    <name evidence="1" type="ORF">H310_12458</name>
</gene>
<dbReference type="VEuPathDB" id="FungiDB:H310_12458"/>